<dbReference type="PROSITE" id="PS50216">
    <property type="entry name" value="DHHC"/>
    <property type="match status" value="1"/>
</dbReference>
<sequence length="97" mass="11191">MNDVPSVSQSLLEPESLEDRNDDYSFSIDFLGDPHATFTEIKICRKCKKFKPPRTHHCSACDMYVTIICNSSFCILGYTEPVYTHFEQSECKENIPF</sequence>
<accession>A0A1R0GW89</accession>
<evidence type="ECO:0000313" key="2">
    <source>
        <dbReference type="Proteomes" id="UP000187455"/>
    </source>
</evidence>
<evidence type="ECO:0000313" key="1">
    <source>
        <dbReference type="EMBL" id="OLY81137.1"/>
    </source>
</evidence>
<name>A0A1R0GW89_9FUNG</name>
<dbReference type="Proteomes" id="UP000187455">
    <property type="component" value="Unassembled WGS sequence"/>
</dbReference>
<dbReference type="AlphaFoldDB" id="A0A1R0GW89"/>
<proteinExistence type="predicted"/>
<dbReference type="OrthoDB" id="331948at2759"/>
<gene>
    <name evidence="1" type="ORF">AYI68_g4761</name>
</gene>
<reference evidence="1 2" key="1">
    <citation type="journal article" date="2016" name="Mol. Biol. Evol.">
        <title>Genome-Wide Survey of Gut Fungi (Harpellales) Reveals the First Horizontally Transferred Ubiquitin Gene from a Mosquito Host.</title>
        <authorList>
            <person name="Wang Y."/>
            <person name="White M.M."/>
            <person name="Kvist S."/>
            <person name="Moncalvo J.M."/>
        </authorList>
    </citation>
    <scope>NUCLEOTIDE SEQUENCE [LARGE SCALE GENOMIC DNA]</scope>
    <source>
        <strain evidence="1 2">ALG-7-W6</strain>
    </source>
</reference>
<comment type="caution">
    <text evidence="1">The sequence shown here is derived from an EMBL/GenBank/DDBJ whole genome shotgun (WGS) entry which is preliminary data.</text>
</comment>
<dbReference type="EMBL" id="LSSL01002735">
    <property type="protein sequence ID" value="OLY81137.1"/>
    <property type="molecule type" value="Genomic_DNA"/>
</dbReference>
<organism evidence="1 2">
    <name type="scientific">Smittium mucronatum</name>
    <dbReference type="NCBI Taxonomy" id="133383"/>
    <lineage>
        <taxon>Eukaryota</taxon>
        <taxon>Fungi</taxon>
        <taxon>Fungi incertae sedis</taxon>
        <taxon>Zoopagomycota</taxon>
        <taxon>Kickxellomycotina</taxon>
        <taxon>Harpellomycetes</taxon>
        <taxon>Harpellales</taxon>
        <taxon>Legeriomycetaceae</taxon>
        <taxon>Smittium</taxon>
    </lineage>
</organism>
<protein>
    <submittedName>
        <fullName evidence="1">Uncharacterized protein</fullName>
    </submittedName>
</protein>
<keyword evidence="2" id="KW-1185">Reference proteome</keyword>